<proteinExistence type="predicted"/>
<reference evidence="1 2" key="1">
    <citation type="submission" date="2019-06" db="EMBL/GenBank/DDBJ databases">
        <title>Flavibacter putida gen. nov., sp. nov., a novel marine bacterium of the family Flavobacteriaceae isolated from coastal seawater.</title>
        <authorList>
            <person name="Feng X."/>
        </authorList>
    </citation>
    <scope>NUCLEOTIDE SEQUENCE [LARGE SCALE GENOMIC DNA]</scope>
    <source>
        <strain evidence="1 2">PLHSN227</strain>
    </source>
</reference>
<name>A0A507ZVF7_9FLAO</name>
<organism evidence="1 2">
    <name type="scientific">Haloflavibacter putidus</name>
    <dbReference type="NCBI Taxonomy" id="2576776"/>
    <lineage>
        <taxon>Bacteria</taxon>
        <taxon>Pseudomonadati</taxon>
        <taxon>Bacteroidota</taxon>
        <taxon>Flavobacteriia</taxon>
        <taxon>Flavobacteriales</taxon>
        <taxon>Flavobacteriaceae</taxon>
        <taxon>Haloflavibacter</taxon>
    </lineage>
</organism>
<comment type="caution">
    <text evidence="1">The sequence shown here is derived from an EMBL/GenBank/DDBJ whole genome shotgun (WGS) entry which is preliminary data.</text>
</comment>
<evidence type="ECO:0000313" key="2">
    <source>
        <dbReference type="Proteomes" id="UP000317169"/>
    </source>
</evidence>
<dbReference type="InterPro" id="IPR019861">
    <property type="entry name" value="PorP/SprF_Bacteroidetes"/>
</dbReference>
<protein>
    <submittedName>
        <fullName evidence="1">Type IX secretion system membrane protein PorP/SprF</fullName>
    </submittedName>
</protein>
<gene>
    <name evidence="1" type="ORF">FKR84_07235</name>
</gene>
<dbReference type="AlphaFoldDB" id="A0A507ZVF7"/>
<dbReference type="OrthoDB" id="1114455at2"/>
<dbReference type="RefSeq" id="WP_141421633.1">
    <property type="nucleotide sequence ID" value="NZ_VIAR01000006.1"/>
</dbReference>
<dbReference type="Pfam" id="PF11751">
    <property type="entry name" value="PorP_SprF"/>
    <property type="match status" value="1"/>
</dbReference>
<sequence length="311" mass="34884">MQNKVLLLFIAIISTFGNWQIQAQQDAQYSQYMYNQMQINPAYAGSREVLSIVGLHRSQWVGIDGAPTTQNLSVHSPVGRNNIGLGLDIINDNLGPARETAINANFSYSLQTSRYAKLSFGLKAGANLLDVDYNKLNIYDPSDPNYQSNNIDNKFSPQVGVGMMYYTDKFYAGLSAPNLLQTKHFDSSPGSKSLAKERINYYFLAGYVIDFSRDLKFKPALMTKAVSGAPLQVDVSANFMFYEKFILGAAYRWDAAVSGMAGFQITDGLLAGLAYDTDTTDFGKYNNGSFEFFLRYELFKKYQKMLTPRFF</sequence>
<dbReference type="EMBL" id="VIAR01000006">
    <property type="protein sequence ID" value="TQD38775.1"/>
    <property type="molecule type" value="Genomic_DNA"/>
</dbReference>
<dbReference type="Proteomes" id="UP000317169">
    <property type="component" value="Unassembled WGS sequence"/>
</dbReference>
<keyword evidence="2" id="KW-1185">Reference proteome</keyword>
<dbReference type="NCBIfam" id="TIGR03519">
    <property type="entry name" value="T9SS_PorP_fam"/>
    <property type="match status" value="1"/>
</dbReference>
<evidence type="ECO:0000313" key="1">
    <source>
        <dbReference type="EMBL" id="TQD38775.1"/>
    </source>
</evidence>
<accession>A0A507ZVF7</accession>